<accession>A0A0F4KYR6</accession>
<dbReference type="AlphaFoldDB" id="A0A0F4KYR6"/>
<evidence type="ECO:0000259" key="3">
    <source>
        <dbReference type="Pfam" id="PF02275"/>
    </source>
</evidence>
<dbReference type="RefSeq" id="WP_045922122.1">
    <property type="nucleotide sequence ID" value="NZ_KQ033877.1"/>
</dbReference>
<comment type="caution">
    <text evidence="4">The sequence shown here is derived from an EMBL/GenBank/DDBJ whole genome shotgun (WGS) entry which is preliminary data.</text>
</comment>
<protein>
    <submittedName>
        <fullName evidence="4">Penicillin V acylase</fullName>
    </submittedName>
</protein>
<dbReference type="HOGENOM" id="CLU_045206_1_0_9"/>
<comment type="similarity">
    <text evidence="1">Belongs to the peptidase C59 family.</text>
</comment>
<dbReference type="Proteomes" id="UP000033695">
    <property type="component" value="Unassembled WGS sequence"/>
</dbReference>
<feature type="domain" description="Choloylglycine hydrolase/NAAA C-terminal" evidence="3">
    <location>
        <begin position="2"/>
        <end position="306"/>
    </location>
</feature>
<evidence type="ECO:0000313" key="4">
    <source>
        <dbReference type="EMBL" id="KJY51168.1"/>
    </source>
</evidence>
<dbReference type="Pfam" id="PF02275">
    <property type="entry name" value="CBAH"/>
    <property type="match status" value="1"/>
</dbReference>
<evidence type="ECO:0000256" key="2">
    <source>
        <dbReference type="ARBA" id="ARBA00022801"/>
    </source>
</evidence>
<dbReference type="EMBL" id="JXBZ01000002">
    <property type="protein sequence ID" value="KJY51168.1"/>
    <property type="molecule type" value="Genomic_DNA"/>
</dbReference>
<dbReference type="PANTHER" id="PTHR35527:SF2">
    <property type="entry name" value="HYDROLASE"/>
    <property type="match status" value="1"/>
</dbReference>
<keyword evidence="5" id="KW-1185">Reference proteome</keyword>
<evidence type="ECO:0000256" key="1">
    <source>
        <dbReference type="ARBA" id="ARBA00006625"/>
    </source>
</evidence>
<reference evidence="4 5" key="1">
    <citation type="submission" date="2014-12" db="EMBL/GenBank/DDBJ databases">
        <title>Comparative genomics of the lactic acid bacteria isolated from the honey bee gut.</title>
        <authorList>
            <person name="Ellegaard K.M."/>
            <person name="Tamarit D."/>
            <person name="Javelind E."/>
            <person name="Olofsson T."/>
            <person name="Andersson S.G."/>
            <person name="Vasquez A."/>
        </authorList>
    </citation>
    <scope>NUCLEOTIDE SEQUENCE [LARGE SCALE GENOMIC DNA]</scope>
    <source>
        <strain evidence="4 5">Hon2</strain>
    </source>
</reference>
<dbReference type="PATRIC" id="fig|1218508.4.peg.220"/>
<dbReference type="PANTHER" id="PTHR35527">
    <property type="entry name" value="CHOLOYLGLYCINE HYDROLASE"/>
    <property type="match status" value="1"/>
</dbReference>
<dbReference type="SUPFAM" id="SSF56235">
    <property type="entry name" value="N-terminal nucleophile aminohydrolases (Ntn hydrolases)"/>
    <property type="match status" value="1"/>
</dbReference>
<organism evidence="4 5">
    <name type="scientific">Bombilactobacillus mellis</name>
    <dbReference type="NCBI Taxonomy" id="1218508"/>
    <lineage>
        <taxon>Bacteria</taxon>
        <taxon>Bacillati</taxon>
        <taxon>Bacillota</taxon>
        <taxon>Bacilli</taxon>
        <taxon>Lactobacillales</taxon>
        <taxon>Lactobacillaceae</taxon>
        <taxon>Bombilactobacillus</taxon>
    </lineage>
</organism>
<dbReference type="InterPro" id="IPR052193">
    <property type="entry name" value="Peptidase_C59"/>
</dbReference>
<dbReference type="InterPro" id="IPR029055">
    <property type="entry name" value="Ntn_hydrolases_N"/>
</dbReference>
<evidence type="ECO:0000313" key="5">
    <source>
        <dbReference type="Proteomes" id="UP000033695"/>
    </source>
</evidence>
<keyword evidence="2" id="KW-0378">Hydrolase</keyword>
<proteinExistence type="inferred from homology"/>
<dbReference type="Gene3D" id="3.60.60.10">
    <property type="entry name" value="Penicillin V Acylase, Chain A"/>
    <property type="match status" value="1"/>
</dbReference>
<gene>
    <name evidence="4" type="ORF">JG29_02130</name>
</gene>
<name>A0A0F4KYR6_9LACO</name>
<dbReference type="InterPro" id="IPR029132">
    <property type="entry name" value="CBAH/NAAA_C"/>
</dbReference>
<sequence>MCTSVSITASNGQVFWGRTMDLNVGVFEEDAGLPAEIINIPAQVTIKSNLHSWTSKYAVMGIGSAQNFNIFDGINSAGLAGDLQVLLESTHASERQLQKRGLTPLLGEEVVTFILSNFQSVAEIKKHISKYGLLHHPYQRGHIRSQFSGHYLFIDSTNDSVVLEPTDQGAFRIYDSVGVMTNSPEYYWHLTNLRNYVNLSSHNPHKKKTVYNNRLALSPIATGTGYGMLGLPGDYTSPSRFVRAAILANNLDPFPATLGINQLFSVLKSVTVPQGIQHGLRNSQVSDHSRYWVGYDLSARRLYVQPCLGLAVNTCRLDLQQTHITRRQIQVSNQVLELN</sequence>
<dbReference type="GO" id="GO:0016787">
    <property type="term" value="F:hydrolase activity"/>
    <property type="evidence" value="ECO:0007669"/>
    <property type="project" value="UniProtKB-KW"/>
</dbReference>